<evidence type="ECO:0000313" key="2">
    <source>
        <dbReference type="Proteomes" id="UP000076925"/>
    </source>
</evidence>
<gene>
    <name evidence="1" type="ORF">WA1_13690</name>
</gene>
<organism evidence="1 2">
    <name type="scientific">Scytonema hofmannii PCC 7110</name>
    <dbReference type="NCBI Taxonomy" id="128403"/>
    <lineage>
        <taxon>Bacteria</taxon>
        <taxon>Bacillati</taxon>
        <taxon>Cyanobacteriota</taxon>
        <taxon>Cyanophyceae</taxon>
        <taxon>Nostocales</taxon>
        <taxon>Scytonemataceae</taxon>
        <taxon>Scytonema</taxon>
    </lineage>
</organism>
<dbReference type="EMBL" id="ANNX02000016">
    <property type="protein sequence ID" value="KYC43146.1"/>
    <property type="molecule type" value="Genomic_DNA"/>
</dbReference>
<reference evidence="1 2" key="1">
    <citation type="journal article" date="2013" name="Genome Biol. Evol.">
        <title>Genomes of Stigonematalean cyanobacteria (subsection V) and the evolution of oxygenic photosynthesis from prokaryotes to plastids.</title>
        <authorList>
            <person name="Dagan T."/>
            <person name="Roettger M."/>
            <person name="Stucken K."/>
            <person name="Landan G."/>
            <person name="Koch R."/>
            <person name="Major P."/>
            <person name="Gould S.B."/>
            <person name="Goremykin V.V."/>
            <person name="Rippka R."/>
            <person name="Tandeau de Marsac N."/>
            <person name="Gugger M."/>
            <person name="Lockhart P.J."/>
            <person name="Allen J.F."/>
            <person name="Brune I."/>
            <person name="Maus I."/>
            <person name="Puhler A."/>
            <person name="Martin W.F."/>
        </authorList>
    </citation>
    <scope>NUCLEOTIDE SEQUENCE [LARGE SCALE GENOMIC DNA]</scope>
    <source>
        <strain evidence="1 2">PCC 7110</strain>
    </source>
</reference>
<evidence type="ECO:0000313" key="1">
    <source>
        <dbReference type="EMBL" id="KYC43146.1"/>
    </source>
</evidence>
<protein>
    <submittedName>
        <fullName evidence="1">Uncharacterized protein</fullName>
    </submittedName>
</protein>
<comment type="caution">
    <text evidence="1">The sequence shown here is derived from an EMBL/GenBank/DDBJ whole genome shotgun (WGS) entry which is preliminary data.</text>
</comment>
<proteinExistence type="predicted"/>
<dbReference type="STRING" id="128403.WA1_13690"/>
<sequence length="73" mass="7785">MPLTTSACCAVTLNQQQEQNIQLHKQCADASANNSKCTSKTCTVTVVENGRVVVKPAPAQPQEDSTTRLLGLI</sequence>
<dbReference type="AlphaFoldDB" id="A0A139XEP3"/>
<keyword evidence="2" id="KW-1185">Reference proteome</keyword>
<dbReference type="Proteomes" id="UP000076925">
    <property type="component" value="Unassembled WGS sequence"/>
</dbReference>
<dbReference type="RefSeq" id="WP_017747801.1">
    <property type="nucleotide sequence ID" value="NZ_KQ976354.1"/>
</dbReference>
<dbReference type="OrthoDB" id="489555at2"/>
<accession>A0A139XEP3</accession>
<name>A0A139XEP3_9CYAN</name>